<gene>
    <name evidence="2" type="ORF">TSPGSL018_23834</name>
</gene>
<evidence type="ECO:0000313" key="2">
    <source>
        <dbReference type="EMBL" id="JAC75182.1"/>
    </source>
</evidence>
<accession>A0A061RQP3</accession>
<dbReference type="EMBL" id="GBEZ01010497">
    <property type="protein sequence ID" value="JAC75182.1"/>
    <property type="molecule type" value="Transcribed_RNA"/>
</dbReference>
<proteinExistence type="predicted"/>
<organism evidence="2">
    <name type="scientific">Tetraselmis sp. GSL018</name>
    <dbReference type="NCBI Taxonomy" id="582737"/>
    <lineage>
        <taxon>Eukaryota</taxon>
        <taxon>Viridiplantae</taxon>
        <taxon>Chlorophyta</taxon>
        <taxon>core chlorophytes</taxon>
        <taxon>Chlorodendrophyceae</taxon>
        <taxon>Chlorodendrales</taxon>
        <taxon>Chlorodendraceae</taxon>
        <taxon>Tetraselmis</taxon>
    </lineage>
</organism>
<feature type="non-terminal residue" evidence="2">
    <location>
        <position position="1"/>
    </location>
</feature>
<name>A0A061RQP3_9CHLO</name>
<reference evidence="2" key="1">
    <citation type="submission" date="2014-05" db="EMBL/GenBank/DDBJ databases">
        <title>The transcriptome of the halophilic microalga Tetraselmis sp. GSL018 isolated from the Great Salt Lake, Utah.</title>
        <authorList>
            <person name="Jinkerson R.E."/>
            <person name="D'Adamo S."/>
            <person name="Posewitz M.C."/>
        </authorList>
    </citation>
    <scope>NUCLEOTIDE SEQUENCE</scope>
    <source>
        <strain evidence="2">GSL018</strain>
    </source>
</reference>
<evidence type="ECO:0000256" key="1">
    <source>
        <dbReference type="SAM" id="MobiDB-lite"/>
    </source>
</evidence>
<feature type="region of interest" description="Disordered" evidence="1">
    <location>
        <begin position="57"/>
        <end position="111"/>
    </location>
</feature>
<protein>
    <submittedName>
        <fullName evidence="2">Uncharacterized protein</fullName>
    </submittedName>
</protein>
<dbReference type="AlphaFoldDB" id="A0A061RQP3"/>
<sequence length="111" mass="11283">GLRHGGGGEGAPAAALQYPAAAPPLCRGGRGAHEVCHGLRRLRASGGPLAVAPLCADHGRSSESRQAGAVRQRLPVRRGGAPARPPASDRDQKGRRGGRGGRGRLSVEACQ</sequence>